<accession>A0A8J8NYR3</accession>
<keyword evidence="2" id="KW-1185">Reference proteome</keyword>
<comment type="caution">
    <text evidence="1">The sequence shown here is derived from an EMBL/GenBank/DDBJ whole genome shotgun (WGS) entry which is preliminary data.</text>
</comment>
<dbReference type="Proteomes" id="UP000785679">
    <property type="component" value="Unassembled WGS sequence"/>
</dbReference>
<organism evidence="1 2">
    <name type="scientific">Halteria grandinella</name>
    <dbReference type="NCBI Taxonomy" id="5974"/>
    <lineage>
        <taxon>Eukaryota</taxon>
        <taxon>Sar</taxon>
        <taxon>Alveolata</taxon>
        <taxon>Ciliophora</taxon>
        <taxon>Intramacronucleata</taxon>
        <taxon>Spirotrichea</taxon>
        <taxon>Stichotrichia</taxon>
        <taxon>Sporadotrichida</taxon>
        <taxon>Halteriidae</taxon>
        <taxon>Halteria</taxon>
    </lineage>
</organism>
<proteinExistence type="predicted"/>
<sequence>MLCIDLNPVQLQAQMARIISLAQLPPQHLPIISRLLSYDTLILAQLNFPFTLDPRYFHMQGMAEPYLSRVFPHPRSMNLHFLRIQHFLS</sequence>
<evidence type="ECO:0000313" key="1">
    <source>
        <dbReference type="EMBL" id="TNV83862.1"/>
    </source>
</evidence>
<dbReference type="AlphaFoldDB" id="A0A8J8NYR3"/>
<reference evidence="1" key="1">
    <citation type="submission" date="2019-06" db="EMBL/GenBank/DDBJ databases">
        <authorList>
            <person name="Zheng W."/>
        </authorList>
    </citation>
    <scope>NUCLEOTIDE SEQUENCE</scope>
    <source>
        <strain evidence="1">QDHG01</strain>
    </source>
</reference>
<gene>
    <name evidence="1" type="ORF">FGO68_gene16638</name>
</gene>
<protein>
    <submittedName>
        <fullName evidence="1">Uncharacterized protein</fullName>
    </submittedName>
</protein>
<name>A0A8J8NYR3_HALGN</name>
<evidence type="ECO:0000313" key="2">
    <source>
        <dbReference type="Proteomes" id="UP000785679"/>
    </source>
</evidence>
<dbReference type="EMBL" id="RRYP01003373">
    <property type="protein sequence ID" value="TNV83862.1"/>
    <property type="molecule type" value="Genomic_DNA"/>
</dbReference>